<name>A0A011V5A0_RUMAL</name>
<dbReference type="Proteomes" id="UP000021369">
    <property type="component" value="Unassembled WGS sequence"/>
</dbReference>
<dbReference type="SUPFAM" id="SSF52058">
    <property type="entry name" value="L domain-like"/>
    <property type="match status" value="1"/>
</dbReference>
<dbReference type="InterPro" id="IPR036116">
    <property type="entry name" value="FN3_sf"/>
</dbReference>
<dbReference type="PATRIC" id="fig|1341156.4.peg.234"/>
<comment type="caution">
    <text evidence="2">The sequence shown here is derived from an EMBL/GenBank/DDBJ whole genome shotgun (WGS) entry which is preliminary data.</text>
</comment>
<dbReference type="OrthoDB" id="1816890at2"/>
<sequence>MNKRIISGLAAVVLVLSGVGANVGNFVGLRTEITASADNLVYEDYTYSVLNDGTVRIMSYNGTDTELVIPDTIDGKSVTAIRNYAFSTNSTRKSLTSVIIPNSVTSIGDYAFSECKNLTRVTIGKSVKSIGKYAFWYCSLTSVTIPSSVTSISGEAFLGCSKLTTINVDNKNMSYASVDGVLYSKDISELICFPCGKASVSIPESVTSIGQSAFLGCEKLTSVTIPNSVKSIGRGAFWNCFFTNVTIGNGVKKIEDYTFYCCPNLTSVTIPNSVTSIGNSAFETCKSLTSVTIPDSVKSVGQSAFKNCPKLKSITIPASITSIGYEAFGFDISSNEIPGFRIYCYKGTASERYAKGYGLVYKLLDDNPYVTSTPGSNCANLKWNAVQGAEKYAVYGLVRGKWQKFSETVDTLYTVKNLKAGTNYEVAVIAMFSGKWNTDFSKAITVFADESAASKYPKVTDIDYNEQYHQFKLSWDAVDGAEKYGVAVFIANKWKIVTQDIPANKTNFTSPKLKAGQTYKMVVCAKVNGKWDTDNISERAVIVKVI</sequence>
<reference evidence="2 3" key="1">
    <citation type="submission" date="2013-06" db="EMBL/GenBank/DDBJ databases">
        <title>Rumen cellulosomics: divergent fiber-degrading strategies revealed by comparative genome-wide analysis of six Ruminococcal strains.</title>
        <authorList>
            <person name="Dassa B."/>
            <person name="Borovok I."/>
            <person name="Lamed R."/>
            <person name="Flint H."/>
            <person name="Yeoman C.J."/>
            <person name="White B."/>
            <person name="Bayer E.A."/>
        </authorList>
    </citation>
    <scope>NUCLEOTIDE SEQUENCE [LARGE SCALE GENOMIC DNA]</scope>
    <source>
        <strain evidence="2 3">SY3</strain>
    </source>
</reference>
<dbReference type="EMBL" id="JEOB01000001">
    <property type="protein sequence ID" value="EXM40682.1"/>
    <property type="molecule type" value="Genomic_DNA"/>
</dbReference>
<dbReference type="InterPro" id="IPR026906">
    <property type="entry name" value="LRR_5"/>
</dbReference>
<dbReference type="InterPro" id="IPR032675">
    <property type="entry name" value="LRR_dom_sf"/>
</dbReference>
<dbReference type="SMART" id="SM00060">
    <property type="entry name" value="FN3"/>
    <property type="match status" value="2"/>
</dbReference>
<evidence type="ECO:0000313" key="3">
    <source>
        <dbReference type="Proteomes" id="UP000021369"/>
    </source>
</evidence>
<dbReference type="CDD" id="cd00063">
    <property type="entry name" value="FN3"/>
    <property type="match status" value="1"/>
</dbReference>
<evidence type="ECO:0000313" key="2">
    <source>
        <dbReference type="EMBL" id="EXM40682.1"/>
    </source>
</evidence>
<dbReference type="PANTHER" id="PTHR45661:SF3">
    <property type="entry name" value="IG-LIKE DOMAIN-CONTAINING PROTEIN"/>
    <property type="match status" value="1"/>
</dbReference>
<protein>
    <submittedName>
        <fullName evidence="2">Cell surface protein</fullName>
    </submittedName>
</protein>
<dbReference type="RefSeq" id="WP_037285423.1">
    <property type="nucleotide sequence ID" value="NZ_JEOB01000001.1"/>
</dbReference>
<evidence type="ECO:0000259" key="1">
    <source>
        <dbReference type="PROSITE" id="PS50853"/>
    </source>
</evidence>
<accession>A0A011V5A0</accession>
<dbReference type="Gene3D" id="3.80.10.10">
    <property type="entry name" value="Ribonuclease Inhibitor"/>
    <property type="match status" value="2"/>
</dbReference>
<gene>
    <name evidence="2" type="ORF">RASY3_02565</name>
</gene>
<proteinExistence type="predicted"/>
<dbReference type="AlphaFoldDB" id="A0A011V5A0"/>
<keyword evidence="3" id="KW-1185">Reference proteome</keyword>
<organism evidence="2 3">
    <name type="scientific">Ruminococcus albus SY3</name>
    <dbReference type="NCBI Taxonomy" id="1341156"/>
    <lineage>
        <taxon>Bacteria</taxon>
        <taxon>Bacillati</taxon>
        <taxon>Bacillota</taxon>
        <taxon>Clostridia</taxon>
        <taxon>Eubacteriales</taxon>
        <taxon>Oscillospiraceae</taxon>
        <taxon>Ruminococcus</taxon>
    </lineage>
</organism>
<dbReference type="InterPro" id="IPR013783">
    <property type="entry name" value="Ig-like_fold"/>
</dbReference>
<dbReference type="Gene3D" id="2.60.40.10">
    <property type="entry name" value="Immunoglobulins"/>
    <property type="match status" value="2"/>
</dbReference>
<dbReference type="InterPro" id="IPR053139">
    <property type="entry name" value="Surface_bspA-like"/>
</dbReference>
<dbReference type="PANTHER" id="PTHR45661">
    <property type="entry name" value="SURFACE ANTIGEN"/>
    <property type="match status" value="1"/>
</dbReference>
<dbReference type="InterPro" id="IPR003961">
    <property type="entry name" value="FN3_dom"/>
</dbReference>
<feature type="domain" description="Fibronectin type-III" evidence="1">
    <location>
        <begin position="364"/>
        <end position="451"/>
    </location>
</feature>
<dbReference type="PROSITE" id="PS50853">
    <property type="entry name" value="FN3"/>
    <property type="match status" value="1"/>
</dbReference>
<dbReference type="Pfam" id="PF13306">
    <property type="entry name" value="LRR_5"/>
    <property type="match status" value="2"/>
</dbReference>
<dbReference type="SUPFAM" id="SSF49265">
    <property type="entry name" value="Fibronectin type III"/>
    <property type="match status" value="1"/>
</dbReference>